<dbReference type="RefSeq" id="WP_139285072.1">
    <property type="nucleotide sequence ID" value="NZ_FNSD01000001.1"/>
</dbReference>
<dbReference type="Proteomes" id="UP000182409">
    <property type="component" value="Unassembled WGS sequence"/>
</dbReference>
<protein>
    <recommendedName>
        <fullName evidence="3">HNH endonuclease</fullName>
    </recommendedName>
</protein>
<organism evidence="1 2">
    <name type="scientific">Terriglobus roseus</name>
    <dbReference type="NCBI Taxonomy" id="392734"/>
    <lineage>
        <taxon>Bacteria</taxon>
        <taxon>Pseudomonadati</taxon>
        <taxon>Acidobacteriota</taxon>
        <taxon>Terriglobia</taxon>
        <taxon>Terriglobales</taxon>
        <taxon>Acidobacteriaceae</taxon>
        <taxon>Terriglobus</taxon>
    </lineage>
</organism>
<evidence type="ECO:0000313" key="2">
    <source>
        <dbReference type="Proteomes" id="UP000182409"/>
    </source>
</evidence>
<accession>A0A1H4JDG7</accession>
<dbReference type="EMBL" id="FNSD01000001">
    <property type="protein sequence ID" value="SEB44323.1"/>
    <property type="molecule type" value="Genomic_DNA"/>
</dbReference>
<gene>
    <name evidence="1" type="ORF">SAMN05443244_0545</name>
</gene>
<evidence type="ECO:0008006" key="3">
    <source>
        <dbReference type="Google" id="ProtNLM"/>
    </source>
</evidence>
<proteinExistence type="predicted"/>
<dbReference type="OrthoDB" id="9833061at2"/>
<dbReference type="AlphaFoldDB" id="A0A1H4JDG7"/>
<evidence type="ECO:0000313" key="1">
    <source>
        <dbReference type="EMBL" id="SEB44323.1"/>
    </source>
</evidence>
<sequence>MKKINPHNRCVYTSPAGLCSGSSRLHPKEHYLPAGFGNFNNDLRLKDYICNECQRRFSKPEEVFLRNSTEAFFRSILDFKGRRSHEGKNIFVEPTLGLPPLTVKGLHPALQHELLWQPTSSDEAFLLHQLVFRKPDGTLQHMAIRPGLIAQDLARWAGEWKGWQLVVCIAGDAEEPELQSILGSALETMGDAPMDVMPGQELEARMDAPISLPYLQAMAKIAFHFVLARFHFSGFETEFDEVKRFIYQGTGKPPVKTVDDVIMPELVPEEARLRQWNHILTAEFNRDGFFARMQFFAGSRLKPITWRVYLGQNPSRILEEQGVGFRYPYYDQPDRSGYVGEVIEMQQGPRVLAKL</sequence>
<name>A0A1H4JDG7_9BACT</name>
<reference evidence="1 2" key="1">
    <citation type="submission" date="2016-10" db="EMBL/GenBank/DDBJ databases">
        <authorList>
            <person name="de Groot N.N."/>
        </authorList>
    </citation>
    <scope>NUCLEOTIDE SEQUENCE [LARGE SCALE GENOMIC DNA]</scope>
    <source>
        <strain evidence="1 2">AB35.6</strain>
    </source>
</reference>